<name>A0A9W6KZU8_9PSEU</name>
<evidence type="ECO:0000256" key="2">
    <source>
        <dbReference type="PROSITE-ProRule" id="PRU00703"/>
    </source>
</evidence>
<accession>A0A9W6KZU8</accession>
<dbReference type="PANTHER" id="PTHR43080">
    <property type="entry name" value="CBS DOMAIN-CONTAINING PROTEIN CBSX3, MITOCHONDRIAL"/>
    <property type="match status" value="1"/>
</dbReference>
<dbReference type="Pfam" id="PF00571">
    <property type="entry name" value="CBS"/>
    <property type="match status" value="2"/>
</dbReference>
<organism evidence="5 6">
    <name type="scientific">Pseudonocardia halophobica</name>
    <dbReference type="NCBI Taxonomy" id="29401"/>
    <lineage>
        <taxon>Bacteria</taxon>
        <taxon>Bacillati</taxon>
        <taxon>Actinomycetota</taxon>
        <taxon>Actinomycetes</taxon>
        <taxon>Pseudonocardiales</taxon>
        <taxon>Pseudonocardiaceae</taxon>
        <taxon>Pseudonocardia</taxon>
    </lineage>
</organism>
<dbReference type="Gene3D" id="3.10.580.10">
    <property type="entry name" value="CBS-domain"/>
    <property type="match status" value="1"/>
</dbReference>
<evidence type="ECO:0000259" key="4">
    <source>
        <dbReference type="PROSITE" id="PS51371"/>
    </source>
</evidence>
<dbReference type="CDD" id="cd02205">
    <property type="entry name" value="CBS_pair_SF"/>
    <property type="match status" value="1"/>
</dbReference>
<dbReference type="InterPro" id="IPR051257">
    <property type="entry name" value="Diverse_CBS-Domain"/>
</dbReference>
<feature type="domain" description="CBS" evidence="4">
    <location>
        <begin position="7"/>
        <end position="65"/>
    </location>
</feature>
<dbReference type="RefSeq" id="WP_051736630.1">
    <property type="nucleotide sequence ID" value="NZ_BAAAUZ010000013.1"/>
</dbReference>
<evidence type="ECO:0000313" key="6">
    <source>
        <dbReference type="Proteomes" id="UP001143463"/>
    </source>
</evidence>
<gene>
    <name evidence="5" type="ORF">GCM10017577_06250</name>
</gene>
<dbReference type="InterPro" id="IPR000644">
    <property type="entry name" value="CBS_dom"/>
</dbReference>
<dbReference type="PROSITE" id="PS51371">
    <property type="entry name" value="CBS"/>
    <property type="match status" value="2"/>
</dbReference>
<reference evidence="5" key="1">
    <citation type="journal article" date="2014" name="Int. J. Syst. Evol. Microbiol.">
        <title>Complete genome sequence of Corynebacterium casei LMG S-19264T (=DSM 44701T), isolated from a smear-ripened cheese.</title>
        <authorList>
            <consortium name="US DOE Joint Genome Institute (JGI-PGF)"/>
            <person name="Walter F."/>
            <person name="Albersmeier A."/>
            <person name="Kalinowski J."/>
            <person name="Ruckert C."/>
        </authorList>
    </citation>
    <scope>NUCLEOTIDE SEQUENCE</scope>
    <source>
        <strain evidence="5">VKM Ac-1069</strain>
    </source>
</reference>
<dbReference type="SUPFAM" id="SSF54631">
    <property type="entry name" value="CBS-domain pair"/>
    <property type="match status" value="1"/>
</dbReference>
<sequence length="146" mass="15490">MKVRDAVDASVTTLRPDTPLQAAASILASHGQCAAPVVDDEGRLVGVVGEADLTRGRLPPGSWTIEIDPECVVAAVMTHRPASARPSDDLADVADEMLKKGLPAMPVVDGEDVVGMVTRQDVLRLVTERRPSSEQTLGGMRRDGRP</sequence>
<feature type="domain" description="CBS" evidence="4">
    <location>
        <begin position="77"/>
        <end position="132"/>
    </location>
</feature>
<keyword evidence="6" id="KW-1185">Reference proteome</keyword>
<dbReference type="EMBL" id="BSFQ01000002">
    <property type="protein sequence ID" value="GLL09485.1"/>
    <property type="molecule type" value="Genomic_DNA"/>
</dbReference>
<dbReference type="InterPro" id="IPR046342">
    <property type="entry name" value="CBS_dom_sf"/>
</dbReference>
<reference evidence="5" key="2">
    <citation type="submission" date="2023-01" db="EMBL/GenBank/DDBJ databases">
        <authorList>
            <person name="Sun Q."/>
            <person name="Evtushenko L."/>
        </authorList>
    </citation>
    <scope>NUCLEOTIDE SEQUENCE</scope>
    <source>
        <strain evidence="5">VKM Ac-1069</strain>
    </source>
</reference>
<evidence type="ECO:0000256" key="1">
    <source>
        <dbReference type="ARBA" id="ARBA00023122"/>
    </source>
</evidence>
<dbReference type="AlphaFoldDB" id="A0A9W6KZU8"/>
<dbReference type="Proteomes" id="UP001143463">
    <property type="component" value="Unassembled WGS sequence"/>
</dbReference>
<feature type="region of interest" description="Disordered" evidence="3">
    <location>
        <begin position="127"/>
        <end position="146"/>
    </location>
</feature>
<evidence type="ECO:0000256" key="3">
    <source>
        <dbReference type="SAM" id="MobiDB-lite"/>
    </source>
</evidence>
<evidence type="ECO:0000313" key="5">
    <source>
        <dbReference type="EMBL" id="GLL09485.1"/>
    </source>
</evidence>
<dbReference type="SMART" id="SM00116">
    <property type="entry name" value="CBS"/>
    <property type="match status" value="2"/>
</dbReference>
<protein>
    <recommendedName>
        <fullName evidence="4">CBS domain-containing protein</fullName>
    </recommendedName>
</protein>
<comment type="caution">
    <text evidence="5">The sequence shown here is derived from an EMBL/GenBank/DDBJ whole genome shotgun (WGS) entry which is preliminary data.</text>
</comment>
<dbReference type="PANTHER" id="PTHR43080:SF2">
    <property type="entry name" value="CBS DOMAIN-CONTAINING PROTEIN"/>
    <property type="match status" value="1"/>
</dbReference>
<proteinExistence type="predicted"/>
<keyword evidence="1 2" id="KW-0129">CBS domain</keyword>